<dbReference type="GO" id="GO:0005524">
    <property type="term" value="F:ATP binding"/>
    <property type="evidence" value="ECO:0007669"/>
    <property type="project" value="UniProtKB-KW"/>
</dbReference>
<gene>
    <name evidence="11" type="ORF">MGAL_10B092284B</name>
</gene>
<evidence type="ECO:0000256" key="3">
    <source>
        <dbReference type="ARBA" id="ARBA00022737"/>
    </source>
</evidence>
<dbReference type="Pfam" id="PF08477">
    <property type="entry name" value="Roc"/>
    <property type="match status" value="2"/>
</dbReference>
<feature type="region of interest" description="Disordered" evidence="9">
    <location>
        <begin position="92"/>
        <end position="174"/>
    </location>
</feature>
<evidence type="ECO:0000256" key="7">
    <source>
        <dbReference type="ARBA" id="ARBA00047899"/>
    </source>
</evidence>
<dbReference type="InterPro" id="IPR032171">
    <property type="entry name" value="COR-A"/>
</dbReference>
<dbReference type="Gene3D" id="3.40.50.300">
    <property type="entry name" value="P-loop containing nucleotide triphosphate hydrolases"/>
    <property type="match status" value="1"/>
</dbReference>
<evidence type="ECO:0000256" key="5">
    <source>
        <dbReference type="ARBA" id="ARBA00022777"/>
    </source>
</evidence>
<evidence type="ECO:0000256" key="2">
    <source>
        <dbReference type="ARBA" id="ARBA00022679"/>
    </source>
</evidence>
<evidence type="ECO:0000256" key="8">
    <source>
        <dbReference type="ARBA" id="ARBA00048679"/>
    </source>
</evidence>
<keyword evidence="12" id="KW-1185">Reference proteome</keyword>
<feature type="compositionally biased region" description="Polar residues" evidence="9">
    <location>
        <begin position="128"/>
        <end position="140"/>
    </location>
</feature>
<feature type="compositionally biased region" description="Basic and acidic residues" evidence="9">
    <location>
        <begin position="115"/>
        <end position="127"/>
    </location>
</feature>
<dbReference type="Gene3D" id="3.30.70.1390">
    <property type="entry name" value="ROC domain from the Parkinson's disease-associated leucine-rich repeat kinase 2"/>
    <property type="match status" value="3"/>
</dbReference>
<dbReference type="PROSITE" id="PS51424">
    <property type="entry name" value="ROC"/>
    <property type="match status" value="1"/>
</dbReference>
<evidence type="ECO:0000259" key="10">
    <source>
        <dbReference type="PROSITE" id="PS51424"/>
    </source>
</evidence>
<evidence type="ECO:0000313" key="11">
    <source>
        <dbReference type="EMBL" id="VDI64029.1"/>
    </source>
</evidence>
<dbReference type="AlphaFoldDB" id="A0A8B6GH48"/>
<evidence type="ECO:0000313" key="12">
    <source>
        <dbReference type="Proteomes" id="UP000596742"/>
    </source>
</evidence>
<reference evidence="11" key="1">
    <citation type="submission" date="2018-11" db="EMBL/GenBank/DDBJ databases">
        <authorList>
            <person name="Alioto T."/>
            <person name="Alioto T."/>
        </authorList>
    </citation>
    <scope>NUCLEOTIDE SEQUENCE</scope>
</reference>
<keyword evidence="3" id="KW-0677">Repeat</keyword>
<keyword evidence="2" id="KW-0808">Transferase</keyword>
<keyword evidence="6" id="KW-0067">ATP-binding</keyword>
<feature type="compositionally biased region" description="Low complexity" evidence="9">
    <location>
        <begin position="141"/>
        <end position="158"/>
    </location>
</feature>
<keyword evidence="5" id="KW-0418">Kinase</keyword>
<evidence type="ECO:0000256" key="1">
    <source>
        <dbReference type="ARBA" id="ARBA00012513"/>
    </source>
</evidence>
<feature type="region of interest" description="Disordered" evidence="9">
    <location>
        <begin position="994"/>
        <end position="1072"/>
    </location>
</feature>
<dbReference type="Pfam" id="PF16095">
    <property type="entry name" value="COR-A"/>
    <property type="match status" value="1"/>
</dbReference>
<evidence type="ECO:0000256" key="9">
    <source>
        <dbReference type="SAM" id="MobiDB-lite"/>
    </source>
</evidence>
<dbReference type="GO" id="GO:0016301">
    <property type="term" value="F:kinase activity"/>
    <property type="evidence" value="ECO:0007669"/>
    <property type="project" value="UniProtKB-KW"/>
</dbReference>
<feature type="domain" description="Roc" evidence="10">
    <location>
        <begin position="871"/>
        <end position="1194"/>
    </location>
</feature>
<dbReference type="PANTHER" id="PTHR47679">
    <property type="entry name" value="PROTEIN TORNADO 1"/>
    <property type="match status" value="1"/>
</dbReference>
<dbReference type="InterPro" id="IPR020859">
    <property type="entry name" value="ROC"/>
</dbReference>
<name>A0A8B6GH48_MYTGA</name>
<keyword evidence="4" id="KW-0547">Nucleotide-binding</keyword>
<sequence>MKESSMFGRGSYESFDMRCMVTGQFAVGKSSLVKLLVGDNVPEGRHATDGISLVEGRCGLDIETRSWIMIDPATYNALDVVYNKVLMTSIEEDESQRQTKTPEKQESVAKPGDSQNKEDTHSQKSDASKSPYSPVNLSDEPSSQPQAAQSVSPKTSSSESKKQQMKKKIKTKMTKKEIRKRMEKVLKTGKYKMKVGRLIFWDFGGQYVYYTTHQTFMTYRALFLVVFDGSKGLHEEIPDVLCFPGQHMTPTPAVFLLHWVNSILTYCKVVFAGIPKILFVATHKDKVPVEDVETRRALLYSEVEELFKDHEGRNHLVLDKQIFVNATDKNDQEIESLKKAITELTFDHPCWGEKMPNACVPLELEIAEMVAAGKQILSLVELEELNSISKVSVLDLEQLHDFLHFQHSLGKIIYFDTCQLRDYVIINPLFMVEVMRSFVTDKGFWPKKRRMQVIFSRMSESGIIRREDLYQIWEQKDFRPILRYKEFIFDILIHLDILAEQRRYDTATGSRLPVENFFVPCMVTQRNTTSFMNTECTPEKAICLAFVFKGTVIPPALPNRLISACLSMWTLKHYEGRKLLFSGFVVVSFDKAHDICVCIEGNKVLLYIVHRTSAGLIVPDIATGVKECLVTTMERISDFYQSTINVKHSQQLPFHIEYSCSELKCFICEEEALHSMTSEWVCDKHEIRHRAGNWVVWNQYKKKEQCEQNCSGLSDDALSKIPSDIELLRFSTKYPLNQMFELVTYLEMCEEWEAIKYNNGDRIEVAKFLVLTKWKQMKAGSNFQALAEALTTMNISKHLLCQVRRVRAAETGSFENVDPNTFRESEEVREKGAIMKKRKNKSEQKPHIPAEIELMADKRSVPLYLKLLESGYENKRDIRLVIVGQKGAGKTSLIKRLLNEGKTRAGLTSFLKRFIGRNNAEVNSTNGIEIHTIKCNPNSCDGIWNKLDGNYEENALYTRLLKPYEEKLVSGDKAKIEAAGNKTISEPTTTTTVFKQSEKLKPSVDTEYKQKTLEDSQVKQSEVSHKTGKENTLITNLNRRVDESNESETITQQPEKIKSPEDTEDDSPADTESHAKLPVAIEFHATNVGANVSQLQTEPPEGIVSQCKPQVTDSYHYQQQNLSLEKEKAYKDIKTMMEKSNFDLHDKDEYATFLLWDFAGDEEFYHTHQTFLSPDAIYLVVTKLDEAENKNAQG</sequence>
<protein>
    <recommendedName>
        <fullName evidence="1">non-specific serine/threonine protein kinase</fullName>
        <ecNumber evidence="1">2.7.11.1</ecNumber>
    </recommendedName>
</protein>
<dbReference type="OrthoDB" id="10341605at2759"/>
<feature type="compositionally biased region" description="Basic and acidic residues" evidence="9">
    <location>
        <begin position="95"/>
        <end position="107"/>
    </location>
</feature>
<dbReference type="SUPFAM" id="SSF52540">
    <property type="entry name" value="P-loop containing nucleoside triphosphate hydrolases"/>
    <property type="match status" value="2"/>
</dbReference>
<proteinExistence type="predicted"/>
<dbReference type="EMBL" id="UYJE01008455">
    <property type="protein sequence ID" value="VDI64029.1"/>
    <property type="molecule type" value="Genomic_DNA"/>
</dbReference>
<organism evidence="11 12">
    <name type="scientific">Mytilus galloprovincialis</name>
    <name type="common">Mediterranean mussel</name>
    <dbReference type="NCBI Taxonomy" id="29158"/>
    <lineage>
        <taxon>Eukaryota</taxon>
        <taxon>Metazoa</taxon>
        <taxon>Spiralia</taxon>
        <taxon>Lophotrochozoa</taxon>
        <taxon>Mollusca</taxon>
        <taxon>Bivalvia</taxon>
        <taxon>Autobranchia</taxon>
        <taxon>Pteriomorphia</taxon>
        <taxon>Mytilida</taxon>
        <taxon>Mytiloidea</taxon>
        <taxon>Mytilidae</taxon>
        <taxon>Mytilinae</taxon>
        <taxon>Mytilus</taxon>
    </lineage>
</organism>
<comment type="catalytic activity">
    <reaction evidence="8">
        <text>L-seryl-[protein] + ATP = O-phospho-L-seryl-[protein] + ADP + H(+)</text>
        <dbReference type="Rhea" id="RHEA:17989"/>
        <dbReference type="Rhea" id="RHEA-COMP:9863"/>
        <dbReference type="Rhea" id="RHEA-COMP:11604"/>
        <dbReference type="ChEBI" id="CHEBI:15378"/>
        <dbReference type="ChEBI" id="CHEBI:29999"/>
        <dbReference type="ChEBI" id="CHEBI:30616"/>
        <dbReference type="ChEBI" id="CHEBI:83421"/>
        <dbReference type="ChEBI" id="CHEBI:456216"/>
        <dbReference type="EC" id="2.7.11.1"/>
    </reaction>
</comment>
<dbReference type="PANTHER" id="PTHR47679:SF2">
    <property type="entry name" value="C-TERMINAL OF ROC (COR) DOMAIN-CONTAINING PROTEIN"/>
    <property type="match status" value="1"/>
</dbReference>
<comment type="caution">
    <text evidence="11">The sequence shown here is derived from an EMBL/GenBank/DDBJ whole genome shotgun (WGS) entry which is preliminary data.</text>
</comment>
<dbReference type="InterPro" id="IPR027417">
    <property type="entry name" value="P-loop_NTPase"/>
</dbReference>
<comment type="catalytic activity">
    <reaction evidence="7">
        <text>L-threonyl-[protein] + ATP = O-phospho-L-threonyl-[protein] + ADP + H(+)</text>
        <dbReference type="Rhea" id="RHEA:46608"/>
        <dbReference type="Rhea" id="RHEA-COMP:11060"/>
        <dbReference type="Rhea" id="RHEA-COMP:11605"/>
        <dbReference type="ChEBI" id="CHEBI:15378"/>
        <dbReference type="ChEBI" id="CHEBI:30013"/>
        <dbReference type="ChEBI" id="CHEBI:30616"/>
        <dbReference type="ChEBI" id="CHEBI:61977"/>
        <dbReference type="ChEBI" id="CHEBI:456216"/>
        <dbReference type="EC" id="2.7.11.1"/>
    </reaction>
</comment>
<dbReference type="Proteomes" id="UP000596742">
    <property type="component" value="Unassembled WGS sequence"/>
</dbReference>
<evidence type="ECO:0000256" key="4">
    <source>
        <dbReference type="ARBA" id="ARBA00022741"/>
    </source>
</evidence>
<feature type="compositionally biased region" description="Basic residues" evidence="9">
    <location>
        <begin position="163"/>
        <end position="174"/>
    </location>
</feature>
<feature type="compositionally biased region" description="Basic and acidic residues" evidence="9">
    <location>
        <begin position="996"/>
        <end position="1029"/>
    </location>
</feature>
<dbReference type="EC" id="2.7.11.1" evidence="1"/>
<evidence type="ECO:0000256" key="6">
    <source>
        <dbReference type="ARBA" id="ARBA00022840"/>
    </source>
</evidence>
<accession>A0A8B6GH48</accession>